<evidence type="ECO:0000256" key="1">
    <source>
        <dbReference type="SAM" id="MobiDB-lite"/>
    </source>
</evidence>
<comment type="caution">
    <text evidence="2">The sequence shown here is derived from an EMBL/GenBank/DDBJ whole genome shotgun (WGS) entry which is preliminary data.</text>
</comment>
<feature type="compositionally biased region" description="Polar residues" evidence="1">
    <location>
        <begin position="1"/>
        <end position="11"/>
    </location>
</feature>
<dbReference type="EMBL" id="AMZH03022163">
    <property type="protein sequence ID" value="RRT37545.1"/>
    <property type="molecule type" value="Genomic_DNA"/>
</dbReference>
<protein>
    <submittedName>
        <fullName evidence="2">Uncharacterized protein</fullName>
    </submittedName>
</protein>
<evidence type="ECO:0000313" key="2">
    <source>
        <dbReference type="EMBL" id="RRT37545.1"/>
    </source>
</evidence>
<accession>A0A426XDJ4</accession>
<name>A0A426XDJ4_ENSVE</name>
<organism evidence="2 3">
    <name type="scientific">Ensete ventricosum</name>
    <name type="common">Abyssinian banana</name>
    <name type="synonym">Musa ensete</name>
    <dbReference type="NCBI Taxonomy" id="4639"/>
    <lineage>
        <taxon>Eukaryota</taxon>
        <taxon>Viridiplantae</taxon>
        <taxon>Streptophyta</taxon>
        <taxon>Embryophyta</taxon>
        <taxon>Tracheophyta</taxon>
        <taxon>Spermatophyta</taxon>
        <taxon>Magnoliopsida</taxon>
        <taxon>Liliopsida</taxon>
        <taxon>Zingiberales</taxon>
        <taxon>Musaceae</taxon>
        <taxon>Ensete</taxon>
    </lineage>
</organism>
<sequence length="77" mass="8689">MNPRGDSTSGSDGAPEPRRKSKKPKYSRFTQQELPACKPLLTPAIVSTSDDYIKFELKKDAIVLLNNLMCYSFSFCR</sequence>
<dbReference type="AlphaFoldDB" id="A0A426XDJ4"/>
<proteinExistence type="predicted"/>
<gene>
    <name evidence="2" type="ORF">B296_00047747</name>
</gene>
<feature type="region of interest" description="Disordered" evidence="1">
    <location>
        <begin position="1"/>
        <end position="28"/>
    </location>
</feature>
<dbReference type="Proteomes" id="UP000287651">
    <property type="component" value="Unassembled WGS sequence"/>
</dbReference>
<reference evidence="2 3" key="1">
    <citation type="journal article" date="2014" name="Agronomy (Basel)">
        <title>A Draft Genome Sequence for Ensete ventricosum, the Drought-Tolerant Tree Against Hunger.</title>
        <authorList>
            <person name="Harrison J."/>
            <person name="Moore K.A."/>
            <person name="Paszkiewicz K."/>
            <person name="Jones T."/>
            <person name="Grant M."/>
            <person name="Ambacheew D."/>
            <person name="Muzemil S."/>
            <person name="Studholme D.J."/>
        </authorList>
    </citation>
    <scope>NUCLEOTIDE SEQUENCE [LARGE SCALE GENOMIC DNA]</scope>
</reference>
<evidence type="ECO:0000313" key="3">
    <source>
        <dbReference type="Proteomes" id="UP000287651"/>
    </source>
</evidence>